<feature type="transmembrane region" description="Helical" evidence="1">
    <location>
        <begin position="42"/>
        <end position="62"/>
    </location>
</feature>
<gene>
    <name evidence="2" type="ORF">U3653_21355</name>
</gene>
<dbReference type="Proteomes" id="UP001348098">
    <property type="component" value="Unassembled WGS sequence"/>
</dbReference>
<keyword evidence="1" id="KW-1133">Transmembrane helix</keyword>
<feature type="transmembrane region" description="Helical" evidence="1">
    <location>
        <begin position="89"/>
        <end position="107"/>
    </location>
</feature>
<name>A0ABU6AYP3_9NOCA</name>
<reference evidence="2 3" key="1">
    <citation type="submission" date="2023-12" db="EMBL/GenBank/DDBJ databases">
        <title>novel species in genus Nocarida.</title>
        <authorList>
            <person name="Li Z."/>
        </authorList>
    </citation>
    <scope>NUCLEOTIDE SEQUENCE [LARGE SCALE GENOMIC DNA]</scope>
    <source>
        <strain evidence="2 3">CDC186</strain>
    </source>
</reference>
<evidence type="ECO:0008006" key="4">
    <source>
        <dbReference type="Google" id="ProtNLM"/>
    </source>
</evidence>
<dbReference type="RefSeq" id="WP_323124318.1">
    <property type="nucleotide sequence ID" value="NZ_JAYESH010000007.1"/>
</dbReference>
<evidence type="ECO:0000313" key="2">
    <source>
        <dbReference type="EMBL" id="MEB3512585.1"/>
    </source>
</evidence>
<protein>
    <recommendedName>
        <fullName evidence="4">Transmembrane protein</fullName>
    </recommendedName>
</protein>
<sequence>MNWDRRVRQTHRWLAVIFTASVVVTVVALALSGPVWFSYVPLPPLALLLFSGLGVFGLSWAARRRGRAAGNTAPRPVVSAPRVRQLHRWSGIGFVVTVLATFVALAQQEPVVWVSYLPLLPLALLLFSGLYMLVRPLALERRRAGRVATS</sequence>
<evidence type="ECO:0000256" key="1">
    <source>
        <dbReference type="SAM" id="Phobius"/>
    </source>
</evidence>
<comment type="caution">
    <text evidence="2">The sequence shown here is derived from an EMBL/GenBank/DDBJ whole genome shotgun (WGS) entry which is preliminary data.</text>
</comment>
<keyword evidence="1" id="KW-0812">Transmembrane</keyword>
<feature type="transmembrane region" description="Helical" evidence="1">
    <location>
        <begin position="12"/>
        <end position="36"/>
    </location>
</feature>
<evidence type="ECO:0000313" key="3">
    <source>
        <dbReference type="Proteomes" id="UP001348098"/>
    </source>
</evidence>
<organism evidence="2 3">
    <name type="scientific">Nocardia implantans</name>
    <dbReference type="NCBI Taxonomy" id="3108168"/>
    <lineage>
        <taxon>Bacteria</taxon>
        <taxon>Bacillati</taxon>
        <taxon>Actinomycetota</taxon>
        <taxon>Actinomycetes</taxon>
        <taxon>Mycobacteriales</taxon>
        <taxon>Nocardiaceae</taxon>
        <taxon>Nocardia</taxon>
    </lineage>
</organism>
<accession>A0ABU6AYP3</accession>
<keyword evidence="3" id="KW-1185">Reference proteome</keyword>
<proteinExistence type="predicted"/>
<dbReference type="EMBL" id="JAYKYQ010000009">
    <property type="protein sequence ID" value="MEB3512585.1"/>
    <property type="molecule type" value="Genomic_DNA"/>
</dbReference>
<keyword evidence="1" id="KW-0472">Membrane</keyword>
<feature type="transmembrane region" description="Helical" evidence="1">
    <location>
        <begin position="113"/>
        <end position="134"/>
    </location>
</feature>